<dbReference type="Gene3D" id="2.60.120.10">
    <property type="entry name" value="Jelly Rolls"/>
    <property type="match status" value="1"/>
</dbReference>
<keyword evidence="1" id="KW-0479">Metal-binding</keyword>
<evidence type="ECO:0000256" key="1">
    <source>
        <dbReference type="ARBA" id="ARBA00022723"/>
    </source>
</evidence>
<dbReference type="Proteomes" id="UP000057158">
    <property type="component" value="Chromosome"/>
</dbReference>
<gene>
    <name evidence="3" type="ORF">DSOUD_1012</name>
</gene>
<reference evidence="3 4" key="1">
    <citation type="submission" date="2015-07" db="EMBL/GenBank/DDBJ databases">
        <title>Isolation and Genomic Characterization of a Novel Halophilic Metal-Reducing Deltaproteobacterium from the Deep Subsurface.</title>
        <authorList>
            <person name="Badalamenti J.P."/>
            <person name="Summers Z.M."/>
            <person name="Gralnick J.A."/>
            <person name="Bond D.R."/>
        </authorList>
    </citation>
    <scope>NUCLEOTIDE SEQUENCE [LARGE SCALE GENOMIC DNA]</scope>
    <source>
        <strain evidence="3 4">WTL</strain>
    </source>
</reference>
<dbReference type="KEGG" id="des:DSOUD_1012"/>
<dbReference type="PANTHER" id="PTHR35848:SF6">
    <property type="entry name" value="CUPIN TYPE-2 DOMAIN-CONTAINING PROTEIN"/>
    <property type="match status" value="1"/>
</dbReference>
<evidence type="ECO:0000313" key="3">
    <source>
        <dbReference type="EMBL" id="ALC15798.1"/>
    </source>
</evidence>
<proteinExistence type="predicted"/>
<protein>
    <submittedName>
        <fullName evidence="3">Cupin</fullName>
    </submittedName>
</protein>
<dbReference type="InterPro" id="IPR051610">
    <property type="entry name" value="GPI/OXD"/>
</dbReference>
<dbReference type="RefSeq" id="WP_096335472.1">
    <property type="nucleotide sequence ID" value="NZ_CP010802.1"/>
</dbReference>
<organism evidence="3 4">
    <name type="scientific">Desulfuromonas soudanensis</name>
    <dbReference type="NCBI Taxonomy" id="1603606"/>
    <lineage>
        <taxon>Bacteria</taxon>
        <taxon>Pseudomonadati</taxon>
        <taxon>Thermodesulfobacteriota</taxon>
        <taxon>Desulfuromonadia</taxon>
        <taxon>Desulfuromonadales</taxon>
        <taxon>Desulfuromonadaceae</taxon>
        <taxon>Desulfuromonas</taxon>
    </lineage>
</organism>
<dbReference type="OrthoDB" id="9804028at2"/>
<dbReference type="InterPro" id="IPR013096">
    <property type="entry name" value="Cupin_2"/>
</dbReference>
<feature type="domain" description="Cupin type-2" evidence="2">
    <location>
        <begin position="31"/>
        <end position="100"/>
    </location>
</feature>
<dbReference type="InterPro" id="IPR011051">
    <property type="entry name" value="RmlC_Cupin_sf"/>
</dbReference>
<keyword evidence="4" id="KW-1185">Reference proteome</keyword>
<sequence length="159" mass="17596">MYNKAHFDWETLPPLTSPRRDLGLKSVALGLINLPPGEGYTFTHSHREQEEVYMILEGSGQLLIDGELIPLAPGDMVRVDPASRRALNNDGETPLRLICAGGVAAGYPRHEGARYLIDDGIPDYDDIPPWCAGDPEVAANNDRIKARYLRTLARRSDES</sequence>
<name>A0A0M5IKM4_9BACT</name>
<evidence type="ECO:0000259" key="2">
    <source>
        <dbReference type="Pfam" id="PF07883"/>
    </source>
</evidence>
<dbReference type="InterPro" id="IPR014710">
    <property type="entry name" value="RmlC-like_jellyroll"/>
</dbReference>
<dbReference type="EMBL" id="CP010802">
    <property type="protein sequence ID" value="ALC15798.1"/>
    <property type="molecule type" value="Genomic_DNA"/>
</dbReference>
<dbReference type="Pfam" id="PF07883">
    <property type="entry name" value="Cupin_2"/>
    <property type="match status" value="1"/>
</dbReference>
<evidence type="ECO:0000313" key="4">
    <source>
        <dbReference type="Proteomes" id="UP000057158"/>
    </source>
</evidence>
<accession>A0A0M5IKM4</accession>
<dbReference type="STRING" id="1603606.DSOUD_1012"/>
<dbReference type="SUPFAM" id="SSF51182">
    <property type="entry name" value="RmlC-like cupins"/>
    <property type="match status" value="1"/>
</dbReference>
<dbReference type="GO" id="GO:0046872">
    <property type="term" value="F:metal ion binding"/>
    <property type="evidence" value="ECO:0007669"/>
    <property type="project" value="UniProtKB-KW"/>
</dbReference>
<dbReference type="PATRIC" id="fig|1603606.3.peg.1110"/>
<dbReference type="AlphaFoldDB" id="A0A0M5IKM4"/>
<dbReference type="PANTHER" id="PTHR35848">
    <property type="entry name" value="OXALATE-BINDING PROTEIN"/>
    <property type="match status" value="1"/>
</dbReference>